<dbReference type="InterPro" id="IPR029063">
    <property type="entry name" value="SAM-dependent_MTases_sf"/>
</dbReference>
<evidence type="ECO:0000256" key="2">
    <source>
        <dbReference type="ARBA" id="ARBA00038188"/>
    </source>
</evidence>
<evidence type="ECO:0000256" key="1">
    <source>
        <dbReference type="ARBA" id="ARBA00022679"/>
    </source>
</evidence>
<reference evidence="5" key="1">
    <citation type="submission" date="2022-02" db="EMBL/GenBank/DDBJ databases">
        <authorList>
            <person name="Giguere J D."/>
        </authorList>
    </citation>
    <scope>NUCLEOTIDE SEQUENCE</scope>
    <source>
        <strain evidence="5">CCAP 1055/1</strain>
    </source>
</reference>
<evidence type="ECO:0000259" key="4">
    <source>
        <dbReference type="Pfam" id="PF13847"/>
    </source>
</evidence>
<proteinExistence type="inferred from homology"/>
<evidence type="ECO:0000256" key="3">
    <source>
        <dbReference type="SAM" id="MobiDB-lite"/>
    </source>
</evidence>
<dbReference type="SUPFAM" id="SSF53335">
    <property type="entry name" value="S-adenosyl-L-methionine-dependent methyltransferases"/>
    <property type="match status" value="1"/>
</dbReference>
<dbReference type="Pfam" id="PF13847">
    <property type="entry name" value="Methyltransf_31"/>
    <property type="match status" value="1"/>
</dbReference>
<dbReference type="AlphaFoldDB" id="A0A8J9SFU0"/>
<dbReference type="Gene3D" id="3.40.50.150">
    <property type="entry name" value="Vaccinia Virus protein VP39"/>
    <property type="match status" value="1"/>
</dbReference>
<evidence type="ECO:0000313" key="5">
    <source>
        <dbReference type="EMBL" id="CAG9289389.1"/>
    </source>
</evidence>
<feature type="region of interest" description="Disordered" evidence="3">
    <location>
        <begin position="1"/>
        <end position="25"/>
    </location>
</feature>
<sequence>MTAATHYKPEVYSKSGEISQHERGVQAQYDTAEKRAFYAQVMGDGTSNIHFGKWDDDIDVTQEGAYGKASDAMTDYMFALATDLLARNSSTLSYVDLGSGTGGAAIRLLSAHPSLTATCLNLCEAQNATAQQDAVAAGVADRFTVRTGSYDQAQALLLPENNKQPGLFDVCFSQDAFVHSFSKVRTYEQALAVTKPGGVFVFCDLMCGDGPDVSEDELATFAATNMVNDWLSPAQNVKACEQAGWQDVVFIDMTVDIKKSFQLMGQKVTRLIESGAAKDIDPVLLDTYRQNLAARVGQVDRGVFSWGVIHARKAE</sequence>
<dbReference type="PANTHER" id="PTHR44068">
    <property type="entry name" value="ZGC:194242"/>
    <property type="match status" value="1"/>
</dbReference>
<gene>
    <name evidence="5" type="ORF">PTTT1_LOCUS41495</name>
</gene>
<feature type="domain" description="Methyltransferase" evidence="4">
    <location>
        <begin position="90"/>
        <end position="219"/>
    </location>
</feature>
<dbReference type="PANTHER" id="PTHR44068:SF1">
    <property type="entry name" value="HYPOTHETICAL LOC100005854"/>
    <property type="match status" value="1"/>
</dbReference>
<protein>
    <recommendedName>
        <fullName evidence="4">Methyltransferase domain-containing protein</fullName>
    </recommendedName>
</protein>
<name>A0A8J9SFU0_PHATR</name>
<dbReference type="InterPro" id="IPR050447">
    <property type="entry name" value="Erg6_SMT_methyltransf"/>
</dbReference>
<organism evidence="5">
    <name type="scientific">Phaeodactylum tricornutum</name>
    <name type="common">Diatom</name>
    <dbReference type="NCBI Taxonomy" id="2850"/>
    <lineage>
        <taxon>Eukaryota</taxon>
        <taxon>Sar</taxon>
        <taxon>Stramenopiles</taxon>
        <taxon>Ochrophyta</taxon>
        <taxon>Bacillariophyta</taxon>
        <taxon>Bacillariophyceae</taxon>
        <taxon>Bacillariophycidae</taxon>
        <taxon>Naviculales</taxon>
        <taxon>Phaeodactylaceae</taxon>
        <taxon>Phaeodactylum</taxon>
    </lineage>
</organism>
<keyword evidence="1" id="KW-0808">Transferase</keyword>
<accession>A0A8J9SFU0</accession>
<dbReference type="SMR" id="A0A8J9SFU0"/>
<dbReference type="GO" id="GO:0005783">
    <property type="term" value="C:endoplasmic reticulum"/>
    <property type="evidence" value="ECO:0007669"/>
    <property type="project" value="TreeGrafter"/>
</dbReference>
<dbReference type="Proteomes" id="UP000836788">
    <property type="component" value="Chromosome 4"/>
</dbReference>
<dbReference type="EMBL" id="OU594945">
    <property type="protein sequence ID" value="CAG9289389.1"/>
    <property type="molecule type" value="Genomic_DNA"/>
</dbReference>
<dbReference type="GO" id="GO:0016126">
    <property type="term" value="P:sterol biosynthetic process"/>
    <property type="evidence" value="ECO:0007669"/>
    <property type="project" value="TreeGrafter"/>
</dbReference>
<dbReference type="CDD" id="cd02440">
    <property type="entry name" value="AdoMet_MTases"/>
    <property type="match status" value="1"/>
</dbReference>
<dbReference type="GO" id="GO:0003838">
    <property type="term" value="F:sterol 24-C-methyltransferase activity"/>
    <property type="evidence" value="ECO:0007669"/>
    <property type="project" value="TreeGrafter"/>
</dbReference>
<dbReference type="InterPro" id="IPR025714">
    <property type="entry name" value="Methyltranfer_dom"/>
</dbReference>
<comment type="similarity">
    <text evidence="2">Belongs to the class I-like SAM-binding methyltransferase superfamily. Erg6/SMT family.</text>
</comment>